<proteinExistence type="inferred from homology"/>
<dbReference type="InterPro" id="IPR036388">
    <property type="entry name" value="WH-like_DNA-bd_sf"/>
</dbReference>
<dbReference type="Pfam" id="PF08281">
    <property type="entry name" value="Sigma70_r4_2"/>
    <property type="match status" value="1"/>
</dbReference>
<keyword evidence="4" id="KW-0804">Transcription</keyword>
<reference evidence="7 8" key="1">
    <citation type="submission" date="2017-09" db="EMBL/GenBank/DDBJ databases">
        <title>Pseudomonas abyssi sp. nov. isolated from Abyssopelagic Water.</title>
        <authorList>
            <person name="Wei Y."/>
        </authorList>
    </citation>
    <scope>NUCLEOTIDE SEQUENCE [LARGE SCALE GENOMIC DNA]</scope>
    <source>
        <strain evidence="7 8">MT5</strain>
    </source>
</reference>
<dbReference type="SUPFAM" id="SSF88659">
    <property type="entry name" value="Sigma3 and sigma4 domains of RNA polymerase sigma factors"/>
    <property type="match status" value="1"/>
</dbReference>
<dbReference type="InterPro" id="IPR014284">
    <property type="entry name" value="RNA_pol_sigma-70_dom"/>
</dbReference>
<evidence type="ECO:0000256" key="1">
    <source>
        <dbReference type="ARBA" id="ARBA00010641"/>
    </source>
</evidence>
<evidence type="ECO:0000313" key="8">
    <source>
        <dbReference type="Proteomes" id="UP000242313"/>
    </source>
</evidence>
<dbReference type="GO" id="GO:0016987">
    <property type="term" value="F:sigma factor activity"/>
    <property type="evidence" value="ECO:0007669"/>
    <property type="project" value="UniProtKB-KW"/>
</dbReference>
<evidence type="ECO:0000313" key="7">
    <source>
        <dbReference type="EMBL" id="PBK03820.1"/>
    </source>
</evidence>
<dbReference type="NCBIfam" id="TIGR02937">
    <property type="entry name" value="sigma70-ECF"/>
    <property type="match status" value="1"/>
</dbReference>
<sequence length="172" mass="19547">MTTRSPAQQQQLEQLYRDHHSWLSGFLQRRLGCSHSAADLLQDTYLRLLTRGRLPEHAHSRGYLTRIAKGLVIDLYRRRRVEQAYLDELASQPEASHPSPEAQAQAVEALALIDRLLRGLPINVSRALLMHRLDGMGYREIAEQLGVSVSSVEKYIARALQHCLMVALEQTL</sequence>
<accession>A0A2A3MG46</accession>
<name>A0A2A3MG46_9PSED</name>
<dbReference type="InterPro" id="IPR013324">
    <property type="entry name" value="RNA_pol_sigma_r3/r4-like"/>
</dbReference>
<evidence type="ECO:0000259" key="6">
    <source>
        <dbReference type="Pfam" id="PF08281"/>
    </source>
</evidence>
<evidence type="ECO:0000256" key="4">
    <source>
        <dbReference type="ARBA" id="ARBA00023163"/>
    </source>
</evidence>
<dbReference type="InterPro" id="IPR007627">
    <property type="entry name" value="RNA_pol_sigma70_r2"/>
</dbReference>
<dbReference type="AlphaFoldDB" id="A0A2A3MG46"/>
<dbReference type="SUPFAM" id="SSF88946">
    <property type="entry name" value="Sigma2 domain of RNA polymerase sigma factors"/>
    <property type="match status" value="1"/>
</dbReference>
<dbReference type="Proteomes" id="UP000242313">
    <property type="component" value="Unassembled WGS sequence"/>
</dbReference>
<dbReference type="PANTHER" id="PTHR43133:SF63">
    <property type="entry name" value="RNA POLYMERASE SIGMA FACTOR FECI-RELATED"/>
    <property type="match status" value="1"/>
</dbReference>
<feature type="domain" description="RNA polymerase sigma-70 region 2" evidence="5">
    <location>
        <begin position="15"/>
        <end position="80"/>
    </location>
</feature>
<dbReference type="GO" id="GO:0006352">
    <property type="term" value="P:DNA-templated transcription initiation"/>
    <property type="evidence" value="ECO:0007669"/>
    <property type="project" value="InterPro"/>
</dbReference>
<keyword evidence="3" id="KW-0731">Sigma factor</keyword>
<dbReference type="Pfam" id="PF04542">
    <property type="entry name" value="Sigma70_r2"/>
    <property type="match status" value="1"/>
</dbReference>
<evidence type="ECO:0000256" key="2">
    <source>
        <dbReference type="ARBA" id="ARBA00023015"/>
    </source>
</evidence>
<dbReference type="PANTHER" id="PTHR43133">
    <property type="entry name" value="RNA POLYMERASE ECF-TYPE SIGMA FACTO"/>
    <property type="match status" value="1"/>
</dbReference>
<comment type="similarity">
    <text evidence="1">Belongs to the sigma-70 factor family. ECF subfamily.</text>
</comment>
<organism evidence="7 8">
    <name type="scientific">Pseudomonas abyssi</name>
    <dbReference type="NCBI Taxonomy" id="170540"/>
    <lineage>
        <taxon>Bacteria</taxon>
        <taxon>Pseudomonadati</taxon>
        <taxon>Pseudomonadota</taxon>
        <taxon>Gammaproteobacteria</taxon>
        <taxon>Pseudomonadales</taxon>
        <taxon>Pseudomonadaceae</taxon>
        <taxon>Pseudomonas</taxon>
    </lineage>
</organism>
<protein>
    <submittedName>
        <fullName evidence="7">RNA polymerase subunit sigma</fullName>
    </submittedName>
</protein>
<dbReference type="RefSeq" id="WP_096005297.1">
    <property type="nucleotide sequence ID" value="NZ_NTMR01000016.1"/>
</dbReference>
<dbReference type="EMBL" id="NTMR01000016">
    <property type="protein sequence ID" value="PBK03820.1"/>
    <property type="molecule type" value="Genomic_DNA"/>
</dbReference>
<dbReference type="InterPro" id="IPR013249">
    <property type="entry name" value="RNA_pol_sigma70_r4_t2"/>
</dbReference>
<keyword evidence="8" id="KW-1185">Reference proteome</keyword>
<comment type="caution">
    <text evidence="7">The sequence shown here is derived from an EMBL/GenBank/DDBJ whole genome shotgun (WGS) entry which is preliminary data.</text>
</comment>
<gene>
    <name evidence="7" type="ORF">CNQ84_13080</name>
</gene>
<feature type="domain" description="RNA polymerase sigma factor 70 region 4 type 2" evidence="6">
    <location>
        <begin position="112"/>
        <end position="163"/>
    </location>
</feature>
<evidence type="ECO:0000256" key="3">
    <source>
        <dbReference type="ARBA" id="ARBA00023082"/>
    </source>
</evidence>
<keyword evidence="2" id="KW-0805">Transcription regulation</keyword>
<evidence type="ECO:0000259" key="5">
    <source>
        <dbReference type="Pfam" id="PF04542"/>
    </source>
</evidence>
<dbReference type="GO" id="GO:0003677">
    <property type="term" value="F:DNA binding"/>
    <property type="evidence" value="ECO:0007669"/>
    <property type="project" value="InterPro"/>
</dbReference>
<dbReference type="Gene3D" id="1.10.10.10">
    <property type="entry name" value="Winged helix-like DNA-binding domain superfamily/Winged helix DNA-binding domain"/>
    <property type="match status" value="1"/>
</dbReference>
<dbReference type="Gene3D" id="1.10.1740.10">
    <property type="match status" value="1"/>
</dbReference>
<dbReference type="InterPro" id="IPR039425">
    <property type="entry name" value="RNA_pol_sigma-70-like"/>
</dbReference>
<dbReference type="InterPro" id="IPR013325">
    <property type="entry name" value="RNA_pol_sigma_r2"/>
</dbReference>